<dbReference type="HOGENOM" id="CLU_1429604_0_0_1"/>
<dbReference type="InterPro" id="IPR004269">
    <property type="entry name" value="Folate_rcpt"/>
</dbReference>
<accession>K1PDZ2</accession>
<dbReference type="Pfam" id="PF03024">
    <property type="entry name" value="Folate_rec"/>
    <property type="match status" value="1"/>
</dbReference>
<keyword evidence="3" id="KW-1015">Disulfide bond</keyword>
<comment type="similarity">
    <text evidence="1">Belongs to the folate receptor family.</text>
</comment>
<dbReference type="PANTHER" id="PTHR10517:SF28">
    <property type="entry name" value="COILIN"/>
    <property type="match status" value="1"/>
</dbReference>
<evidence type="ECO:0000313" key="5">
    <source>
        <dbReference type="EMBL" id="EKC19798.1"/>
    </source>
</evidence>
<proteinExistence type="inferred from homology"/>
<dbReference type="PANTHER" id="PTHR10517">
    <property type="entry name" value="FOLATE RECEPTOR"/>
    <property type="match status" value="1"/>
</dbReference>
<sequence length="190" mass="21693">MAYWKYICSSFMVLAVLLPKSDATEVLQFCSFFGNRGPKPQSNLRNCSWFQTNSCCMQEEIDATFGKVKPLIGASPACQRYTNYLMCYICAPYQNRFYKFERLTVCEEFCDDWFEACGSAILKGVVIKDLYNNGKAFCKGRSFEVDMYANQRCYNFDSKLDKTSIGSSAIVGIELFCGLLGLAWILNRTY</sequence>
<evidence type="ECO:0000256" key="1">
    <source>
        <dbReference type="ARBA" id="ARBA00007932"/>
    </source>
</evidence>
<protein>
    <recommendedName>
        <fullName evidence="4">Folate receptor-like domain-containing protein</fullName>
    </recommendedName>
</protein>
<evidence type="ECO:0000259" key="4">
    <source>
        <dbReference type="Pfam" id="PF03024"/>
    </source>
</evidence>
<dbReference type="EMBL" id="JH818036">
    <property type="protein sequence ID" value="EKC19798.1"/>
    <property type="molecule type" value="Genomic_DNA"/>
</dbReference>
<reference evidence="5" key="1">
    <citation type="journal article" date="2012" name="Nature">
        <title>The oyster genome reveals stress adaptation and complexity of shell formation.</title>
        <authorList>
            <person name="Zhang G."/>
            <person name="Fang X."/>
            <person name="Guo X."/>
            <person name="Li L."/>
            <person name="Luo R."/>
            <person name="Xu F."/>
            <person name="Yang P."/>
            <person name="Zhang L."/>
            <person name="Wang X."/>
            <person name="Qi H."/>
            <person name="Xiong Z."/>
            <person name="Que H."/>
            <person name="Xie Y."/>
            <person name="Holland P.W."/>
            <person name="Paps J."/>
            <person name="Zhu Y."/>
            <person name="Wu F."/>
            <person name="Chen Y."/>
            <person name="Wang J."/>
            <person name="Peng C."/>
            <person name="Meng J."/>
            <person name="Yang L."/>
            <person name="Liu J."/>
            <person name="Wen B."/>
            <person name="Zhang N."/>
            <person name="Huang Z."/>
            <person name="Zhu Q."/>
            <person name="Feng Y."/>
            <person name="Mount A."/>
            <person name="Hedgecock D."/>
            <person name="Xu Z."/>
            <person name="Liu Y."/>
            <person name="Domazet-Loso T."/>
            <person name="Du Y."/>
            <person name="Sun X."/>
            <person name="Zhang S."/>
            <person name="Liu B."/>
            <person name="Cheng P."/>
            <person name="Jiang X."/>
            <person name="Li J."/>
            <person name="Fan D."/>
            <person name="Wang W."/>
            <person name="Fu W."/>
            <person name="Wang T."/>
            <person name="Wang B."/>
            <person name="Zhang J."/>
            <person name="Peng Z."/>
            <person name="Li Y."/>
            <person name="Li N."/>
            <person name="Wang J."/>
            <person name="Chen M."/>
            <person name="He Y."/>
            <person name="Tan F."/>
            <person name="Song X."/>
            <person name="Zheng Q."/>
            <person name="Huang R."/>
            <person name="Yang H."/>
            <person name="Du X."/>
            <person name="Chen L."/>
            <person name="Yang M."/>
            <person name="Gaffney P.M."/>
            <person name="Wang S."/>
            <person name="Luo L."/>
            <person name="She Z."/>
            <person name="Ming Y."/>
            <person name="Huang W."/>
            <person name="Zhang S."/>
            <person name="Huang B."/>
            <person name="Zhang Y."/>
            <person name="Qu T."/>
            <person name="Ni P."/>
            <person name="Miao G."/>
            <person name="Wang J."/>
            <person name="Wang Q."/>
            <person name="Steinberg C.E."/>
            <person name="Wang H."/>
            <person name="Li N."/>
            <person name="Qian L."/>
            <person name="Zhang G."/>
            <person name="Li Y."/>
            <person name="Yang H."/>
            <person name="Liu X."/>
            <person name="Wang J."/>
            <person name="Yin Y."/>
            <person name="Wang J."/>
        </authorList>
    </citation>
    <scope>NUCLEOTIDE SEQUENCE [LARGE SCALE GENOMIC DNA]</scope>
    <source>
        <strain evidence="5">05x7-T-G4-1.051#20</strain>
    </source>
</reference>
<dbReference type="GO" id="GO:0038023">
    <property type="term" value="F:signaling receptor activity"/>
    <property type="evidence" value="ECO:0007669"/>
    <property type="project" value="TreeGrafter"/>
</dbReference>
<name>K1PDZ2_MAGGI</name>
<dbReference type="InterPro" id="IPR018143">
    <property type="entry name" value="Folate_rcpt-like"/>
</dbReference>
<feature type="domain" description="Folate receptor-like" evidence="4">
    <location>
        <begin position="34"/>
        <end position="138"/>
    </location>
</feature>
<dbReference type="AlphaFoldDB" id="K1PDZ2"/>
<keyword evidence="2" id="KW-0732">Signal</keyword>
<evidence type="ECO:0000256" key="2">
    <source>
        <dbReference type="ARBA" id="ARBA00022729"/>
    </source>
</evidence>
<dbReference type="InParanoid" id="K1PDZ2"/>
<dbReference type="OrthoDB" id="5982417at2759"/>
<gene>
    <name evidence="5" type="ORF">CGI_10007610</name>
</gene>
<dbReference type="GO" id="GO:0009897">
    <property type="term" value="C:external side of plasma membrane"/>
    <property type="evidence" value="ECO:0007669"/>
    <property type="project" value="TreeGrafter"/>
</dbReference>
<evidence type="ECO:0000256" key="3">
    <source>
        <dbReference type="ARBA" id="ARBA00023157"/>
    </source>
</evidence>
<organism evidence="5">
    <name type="scientific">Magallana gigas</name>
    <name type="common">Pacific oyster</name>
    <name type="synonym">Crassostrea gigas</name>
    <dbReference type="NCBI Taxonomy" id="29159"/>
    <lineage>
        <taxon>Eukaryota</taxon>
        <taxon>Metazoa</taxon>
        <taxon>Spiralia</taxon>
        <taxon>Lophotrochozoa</taxon>
        <taxon>Mollusca</taxon>
        <taxon>Bivalvia</taxon>
        <taxon>Autobranchia</taxon>
        <taxon>Pteriomorphia</taxon>
        <taxon>Ostreida</taxon>
        <taxon>Ostreoidea</taxon>
        <taxon>Ostreidae</taxon>
        <taxon>Magallana</taxon>
    </lineage>
</organism>